<accession>A0ABR9VMA6</accession>
<evidence type="ECO:0000313" key="6">
    <source>
        <dbReference type="EMBL" id="MBE9252457.1"/>
    </source>
</evidence>
<dbReference type="PANTHER" id="PTHR19353">
    <property type="entry name" value="FATTY ACID DESATURASE 2"/>
    <property type="match status" value="1"/>
</dbReference>
<dbReference type="PANTHER" id="PTHR19353:SF19">
    <property type="entry name" value="DELTA(5) FATTY ACID DESATURASE C-RELATED"/>
    <property type="match status" value="1"/>
</dbReference>
<feature type="domain" description="Fatty acid desaturase" evidence="5">
    <location>
        <begin position="69"/>
        <end position="337"/>
    </location>
</feature>
<protein>
    <submittedName>
        <fullName evidence="6">Fatty acid desaturase</fullName>
    </submittedName>
</protein>
<dbReference type="InterPro" id="IPR005804">
    <property type="entry name" value="FA_desaturase_dom"/>
</dbReference>
<reference evidence="6 7" key="1">
    <citation type="submission" date="2020-10" db="EMBL/GenBank/DDBJ databases">
        <authorList>
            <person name="Castelo-Branco R."/>
            <person name="Eusebio N."/>
            <person name="Adriana R."/>
            <person name="Vieira A."/>
            <person name="Brugerolle De Fraissinette N."/>
            <person name="Rezende De Castro R."/>
            <person name="Schneider M.P."/>
            <person name="Vasconcelos V."/>
            <person name="Leao P.N."/>
        </authorList>
    </citation>
    <scope>NUCLEOTIDE SEQUENCE [LARGE SCALE GENOMIC DNA]</scope>
    <source>
        <strain evidence="6 7">LEGE 00031</strain>
    </source>
</reference>
<sequence>MLTAERIKFTQKRGFRRVLNQRVDAYFAEHGLTQRDNPAMYLKTLIIVLWLFSAWVFVLFAPVIFPVRLLGCVVLAIAVAAFSFNVGHDANHNAYSSNPYVNRALGLTYDFVGLSSFLWRYRHNYLHHTYTNILGHDVEIHGDGAVRMSPEQEHFSIYRFQQFYIWGLYLFIPFYWFLYDVYLVLNKGKYHDHKIPPFQPLELVSLLGIKLLWLGYVFGLPLALGFSIPEVLIGASVTYMTYGIVVCTIFMLAHVLESTEFLTPDDESGAIDDEWAICQIRTTANFATTNPFWNWFCGGLNHQVTHHLFPNICHIHYPQLENIIKDVCQEFDVEYKVYPTFRAAIASNYRWLEAMGKAS</sequence>
<organism evidence="6 7">
    <name type="scientific">Synechocystis salina LEGE 00031</name>
    <dbReference type="NCBI Taxonomy" id="1828736"/>
    <lineage>
        <taxon>Bacteria</taxon>
        <taxon>Bacillati</taxon>
        <taxon>Cyanobacteriota</taxon>
        <taxon>Cyanophyceae</taxon>
        <taxon>Synechococcales</taxon>
        <taxon>Merismopediaceae</taxon>
        <taxon>Synechocystis</taxon>
    </lineage>
</organism>
<keyword evidence="4" id="KW-0812">Transmembrane</keyword>
<comment type="cofactor">
    <cofactor evidence="1">
        <name>Fe(2+)</name>
        <dbReference type="ChEBI" id="CHEBI:29033"/>
    </cofactor>
</comment>
<dbReference type="CDD" id="cd03506">
    <property type="entry name" value="Delta6-FADS-like"/>
    <property type="match status" value="1"/>
</dbReference>
<dbReference type="PIRSF" id="PIRSF015921">
    <property type="entry name" value="FA_sphinglp_des"/>
    <property type="match status" value="1"/>
</dbReference>
<proteinExistence type="inferred from homology"/>
<keyword evidence="4" id="KW-0472">Membrane</keyword>
<feature type="transmembrane region" description="Helical" evidence="4">
    <location>
        <begin position="67"/>
        <end position="88"/>
    </location>
</feature>
<keyword evidence="4" id="KW-1133">Transmembrane helix</keyword>
<feature type="transmembrane region" description="Helical" evidence="4">
    <location>
        <begin position="206"/>
        <end position="226"/>
    </location>
</feature>
<dbReference type="EMBL" id="JADEVV010000002">
    <property type="protein sequence ID" value="MBE9252457.1"/>
    <property type="molecule type" value="Genomic_DNA"/>
</dbReference>
<evidence type="ECO:0000256" key="1">
    <source>
        <dbReference type="ARBA" id="ARBA00001954"/>
    </source>
</evidence>
<evidence type="ECO:0000256" key="4">
    <source>
        <dbReference type="SAM" id="Phobius"/>
    </source>
</evidence>
<comment type="similarity">
    <text evidence="2">Belongs to the fatty acid desaturase type 2 family.</text>
</comment>
<feature type="transmembrane region" description="Helical" evidence="4">
    <location>
        <begin position="232"/>
        <end position="253"/>
    </location>
</feature>
<comment type="caution">
    <text evidence="6">The sequence shown here is derived from an EMBL/GenBank/DDBJ whole genome shotgun (WGS) entry which is preliminary data.</text>
</comment>
<feature type="transmembrane region" description="Helical" evidence="4">
    <location>
        <begin position="163"/>
        <end position="185"/>
    </location>
</feature>
<name>A0ABR9VMA6_9SYNC</name>
<evidence type="ECO:0000256" key="2">
    <source>
        <dbReference type="ARBA" id="ARBA00008749"/>
    </source>
</evidence>
<gene>
    <name evidence="6" type="ORF">IQ217_01030</name>
</gene>
<evidence type="ECO:0000313" key="7">
    <source>
        <dbReference type="Proteomes" id="UP000658720"/>
    </source>
</evidence>
<evidence type="ECO:0000259" key="5">
    <source>
        <dbReference type="Pfam" id="PF00487"/>
    </source>
</evidence>
<feature type="transmembrane region" description="Helical" evidence="4">
    <location>
        <begin position="40"/>
        <end position="61"/>
    </location>
</feature>
<keyword evidence="3" id="KW-0408">Iron</keyword>
<dbReference type="InterPro" id="IPR012171">
    <property type="entry name" value="Fatty_acid_desaturase"/>
</dbReference>
<dbReference type="RefSeq" id="WP_194018599.1">
    <property type="nucleotide sequence ID" value="NZ_JADEVV010000002.1"/>
</dbReference>
<dbReference type="Proteomes" id="UP000658720">
    <property type="component" value="Unassembled WGS sequence"/>
</dbReference>
<evidence type="ECO:0000256" key="3">
    <source>
        <dbReference type="ARBA" id="ARBA00023004"/>
    </source>
</evidence>
<keyword evidence="7" id="KW-1185">Reference proteome</keyword>
<dbReference type="Pfam" id="PF00487">
    <property type="entry name" value="FA_desaturase"/>
    <property type="match status" value="1"/>
</dbReference>